<evidence type="ECO:0000313" key="8">
    <source>
        <dbReference type="EMBL" id="AQT47954.1"/>
    </source>
</evidence>
<dbReference type="PROSITE" id="PS50893">
    <property type="entry name" value="ABC_TRANSPORTER_2"/>
    <property type="match status" value="1"/>
</dbReference>
<accession>A0A1U9MJ69</accession>
<dbReference type="GO" id="GO:0005524">
    <property type="term" value="F:ATP binding"/>
    <property type="evidence" value="ECO:0007669"/>
    <property type="project" value="UniProtKB-KW"/>
</dbReference>
<dbReference type="GO" id="GO:0016887">
    <property type="term" value="F:ATP hydrolysis activity"/>
    <property type="evidence" value="ECO:0007669"/>
    <property type="project" value="InterPro"/>
</dbReference>
<dbReference type="Gene3D" id="3.40.50.300">
    <property type="entry name" value="P-loop containing nucleotide triphosphate hydrolases"/>
    <property type="match status" value="1"/>
</dbReference>
<dbReference type="InterPro" id="IPR003439">
    <property type="entry name" value="ABC_transporter-like_ATP-bd"/>
</dbReference>
<dbReference type="PROSITE" id="PS00211">
    <property type="entry name" value="ABC_TRANSPORTER_1"/>
    <property type="match status" value="1"/>
</dbReference>
<dbReference type="Pfam" id="PF00005">
    <property type="entry name" value="ABC_tran"/>
    <property type="match status" value="1"/>
</dbReference>
<dbReference type="InterPro" id="IPR027417">
    <property type="entry name" value="P-loop_NTPase"/>
</dbReference>
<proteinExistence type="inferred from homology"/>
<dbReference type="FunFam" id="3.40.50.300:FF:000032">
    <property type="entry name" value="Export ABC transporter ATP-binding protein"/>
    <property type="match status" value="1"/>
</dbReference>
<dbReference type="PANTHER" id="PTHR42798">
    <property type="entry name" value="LIPOPROTEIN-RELEASING SYSTEM ATP-BINDING PROTEIN LOLD"/>
    <property type="match status" value="1"/>
</dbReference>
<sequence length="223" mass="24494">MHNIVKVYGDKEHPLTVLHGISAKIPAGSYCSLTGASGSGKTTLMNILGLIDRATSGHLIINGRHTETLNDDEAAHFRNETIGFVFQAFHLLPSMNAIDNVSLPLAYRGLSRQERKKEAEYWLSMVGLENRLEHYPDELSGGQKQRVAIARALITNPKILLADEPTGNLDSQSASEIISIFENLNQELKMTVLIVTHDPSIAQNCKSQIIMKDGLIIDQVGLP</sequence>
<dbReference type="SUPFAM" id="SSF52540">
    <property type="entry name" value="P-loop containing nucleoside triphosphate hydrolases"/>
    <property type="match status" value="1"/>
</dbReference>
<protein>
    <submittedName>
        <fullName evidence="8">ABC transport system ATP-binding protein</fullName>
    </submittedName>
</protein>
<dbReference type="GO" id="GO:0098796">
    <property type="term" value="C:membrane protein complex"/>
    <property type="evidence" value="ECO:0007669"/>
    <property type="project" value="UniProtKB-ARBA"/>
</dbReference>
<evidence type="ECO:0000313" key="9">
    <source>
        <dbReference type="Proteomes" id="UP000189632"/>
    </source>
</evidence>
<dbReference type="KEGG" id="bapi:BBC0122_018570"/>
<dbReference type="OrthoDB" id="9786950at2"/>
<evidence type="ECO:0000256" key="3">
    <source>
        <dbReference type="ARBA" id="ARBA00022741"/>
    </source>
</evidence>
<keyword evidence="2" id="KW-0997">Cell inner membrane</keyword>
<keyword evidence="1" id="KW-0813">Transport</keyword>
<feature type="domain" description="ABC transporter" evidence="7">
    <location>
        <begin position="2"/>
        <end position="222"/>
    </location>
</feature>
<dbReference type="InterPro" id="IPR017871">
    <property type="entry name" value="ABC_transporter-like_CS"/>
</dbReference>
<evidence type="ECO:0000256" key="2">
    <source>
        <dbReference type="ARBA" id="ARBA00022519"/>
    </source>
</evidence>
<dbReference type="EMBL" id="CP015625">
    <property type="protein sequence ID" value="AQT47954.1"/>
    <property type="molecule type" value="Genomic_DNA"/>
</dbReference>
<keyword evidence="4 8" id="KW-0067">ATP-binding</keyword>
<dbReference type="RefSeq" id="WP_077994646.1">
    <property type="nucleotide sequence ID" value="NZ_CAXUOT020000003.1"/>
</dbReference>
<evidence type="ECO:0000259" key="7">
    <source>
        <dbReference type="PROSITE" id="PS50893"/>
    </source>
</evidence>
<evidence type="ECO:0000256" key="6">
    <source>
        <dbReference type="ARBA" id="ARBA00038388"/>
    </source>
</evidence>
<keyword evidence="2" id="KW-0472">Membrane</keyword>
<keyword evidence="3" id="KW-0547">Nucleotide-binding</keyword>
<dbReference type="Proteomes" id="UP000189632">
    <property type="component" value="Chromosome"/>
</dbReference>
<dbReference type="AlphaFoldDB" id="A0A1U9MJ69"/>
<dbReference type="InterPro" id="IPR003593">
    <property type="entry name" value="AAA+_ATPase"/>
</dbReference>
<evidence type="ECO:0000256" key="1">
    <source>
        <dbReference type="ARBA" id="ARBA00022448"/>
    </source>
</evidence>
<keyword evidence="2" id="KW-1003">Cell membrane</keyword>
<dbReference type="CDD" id="cd03255">
    <property type="entry name" value="ABC_MJ0796_LolCDE_FtsE"/>
    <property type="match status" value="1"/>
</dbReference>
<dbReference type="GO" id="GO:0022857">
    <property type="term" value="F:transmembrane transporter activity"/>
    <property type="evidence" value="ECO:0007669"/>
    <property type="project" value="UniProtKB-ARBA"/>
</dbReference>
<name>A0A1U9MJ69_9HYPH</name>
<keyword evidence="9" id="KW-1185">Reference proteome</keyword>
<dbReference type="SMART" id="SM00382">
    <property type="entry name" value="AAA"/>
    <property type="match status" value="1"/>
</dbReference>
<organism evidence="8 9">
    <name type="scientific">Bartonella choladocola</name>
    <dbReference type="NCBI Taxonomy" id="2750995"/>
    <lineage>
        <taxon>Bacteria</taxon>
        <taxon>Pseudomonadati</taxon>
        <taxon>Pseudomonadota</taxon>
        <taxon>Alphaproteobacteria</taxon>
        <taxon>Hyphomicrobiales</taxon>
        <taxon>Bartonellaceae</taxon>
        <taxon>Bartonella</taxon>
    </lineage>
</organism>
<comment type="similarity">
    <text evidence="6">Belongs to the ABC transporter superfamily. Macrolide exporter (TC 3.A.1.122) family.</text>
</comment>
<evidence type="ECO:0000256" key="4">
    <source>
        <dbReference type="ARBA" id="ARBA00022840"/>
    </source>
</evidence>
<dbReference type="InterPro" id="IPR017911">
    <property type="entry name" value="MacB-like_ATP-bd"/>
</dbReference>
<gene>
    <name evidence="8" type="ORF">BBC0122_018570</name>
</gene>
<dbReference type="PANTHER" id="PTHR42798:SF7">
    <property type="entry name" value="ALPHA-D-RIBOSE 1-METHYLPHOSPHONATE 5-TRIPHOSPHATE SYNTHASE SUBUNIT PHNL"/>
    <property type="match status" value="1"/>
</dbReference>
<keyword evidence="5" id="KW-1278">Translocase</keyword>
<reference evidence="8 9" key="1">
    <citation type="submission" date="2016-11" db="EMBL/GenBank/DDBJ databases">
        <title>Comparative genomics of Bartonella apis.</title>
        <authorList>
            <person name="Engel P."/>
        </authorList>
    </citation>
    <scope>NUCLEOTIDE SEQUENCE [LARGE SCALE GENOMIC DNA]</scope>
    <source>
        <strain evidence="8 9">BBC0122</strain>
    </source>
</reference>
<evidence type="ECO:0000256" key="5">
    <source>
        <dbReference type="ARBA" id="ARBA00022967"/>
    </source>
</evidence>